<feature type="non-terminal residue" evidence="1">
    <location>
        <position position="67"/>
    </location>
</feature>
<dbReference type="EMBL" id="CAJVPS010015262">
    <property type="protein sequence ID" value="CAG8686232.1"/>
    <property type="molecule type" value="Genomic_DNA"/>
</dbReference>
<protein>
    <submittedName>
        <fullName evidence="1">7811_t:CDS:1</fullName>
    </submittedName>
</protein>
<proteinExistence type="predicted"/>
<gene>
    <name evidence="1" type="ORF">ALEPTO_LOCUS11017</name>
</gene>
<dbReference type="AlphaFoldDB" id="A0A9N9EMH6"/>
<dbReference type="OrthoDB" id="10457907at2759"/>
<name>A0A9N9EMH6_9GLOM</name>
<comment type="caution">
    <text evidence="1">The sequence shown here is derived from an EMBL/GenBank/DDBJ whole genome shotgun (WGS) entry which is preliminary data.</text>
</comment>
<sequence length="67" mass="7765">MATEREIDNTIFLDVLTTSNEFIDVNTGGNNFSITAFKWDRISKVKKEIAKRVDTTQFKLYRDSPHP</sequence>
<reference evidence="1" key="1">
    <citation type="submission" date="2021-06" db="EMBL/GenBank/DDBJ databases">
        <authorList>
            <person name="Kallberg Y."/>
            <person name="Tangrot J."/>
            <person name="Rosling A."/>
        </authorList>
    </citation>
    <scope>NUCLEOTIDE SEQUENCE</scope>
    <source>
        <strain evidence="1">FL130A</strain>
    </source>
</reference>
<evidence type="ECO:0000313" key="1">
    <source>
        <dbReference type="EMBL" id="CAG8686232.1"/>
    </source>
</evidence>
<organism evidence="1 2">
    <name type="scientific">Ambispora leptoticha</name>
    <dbReference type="NCBI Taxonomy" id="144679"/>
    <lineage>
        <taxon>Eukaryota</taxon>
        <taxon>Fungi</taxon>
        <taxon>Fungi incertae sedis</taxon>
        <taxon>Mucoromycota</taxon>
        <taxon>Glomeromycotina</taxon>
        <taxon>Glomeromycetes</taxon>
        <taxon>Archaeosporales</taxon>
        <taxon>Ambisporaceae</taxon>
        <taxon>Ambispora</taxon>
    </lineage>
</organism>
<dbReference type="Proteomes" id="UP000789508">
    <property type="component" value="Unassembled WGS sequence"/>
</dbReference>
<accession>A0A9N9EMH6</accession>
<keyword evidence="2" id="KW-1185">Reference proteome</keyword>
<evidence type="ECO:0000313" key="2">
    <source>
        <dbReference type="Proteomes" id="UP000789508"/>
    </source>
</evidence>